<comment type="caution">
    <text evidence="2">The sequence shown here is derived from an EMBL/GenBank/DDBJ whole genome shotgun (WGS) entry which is preliminary data.</text>
</comment>
<protein>
    <submittedName>
        <fullName evidence="2">(diamondback moth) hypothetical protein</fullName>
    </submittedName>
</protein>
<dbReference type="EMBL" id="CAJHNJ030000118">
    <property type="protein sequence ID" value="CAG9135906.1"/>
    <property type="molecule type" value="Genomic_DNA"/>
</dbReference>
<feature type="region of interest" description="Disordered" evidence="1">
    <location>
        <begin position="97"/>
        <end position="131"/>
    </location>
</feature>
<sequence>MILFSPLGYSSLPRSTHSAPLGDNICGSLSASGSACNGGCLLSGPAVDIALAGDPLRALPEEHSAKRGTTPVNYEKASVQLPFPIRRVQCAPLAPLCGSQSASGSAAAAAAERRPGTSLWPATPQRAARGT</sequence>
<evidence type="ECO:0000256" key="1">
    <source>
        <dbReference type="SAM" id="MobiDB-lite"/>
    </source>
</evidence>
<dbReference type="AlphaFoldDB" id="A0A8S4G5U6"/>
<gene>
    <name evidence="2" type="ORF">PLXY2_LOCUS14187</name>
</gene>
<evidence type="ECO:0000313" key="3">
    <source>
        <dbReference type="Proteomes" id="UP000653454"/>
    </source>
</evidence>
<dbReference type="Proteomes" id="UP000653454">
    <property type="component" value="Unassembled WGS sequence"/>
</dbReference>
<proteinExistence type="predicted"/>
<feature type="compositionally biased region" description="Low complexity" evidence="1">
    <location>
        <begin position="98"/>
        <end position="110"/>
    </location>
</feature>
<reference evidence="2" key="1">
    <citation type="submission" date="2020-11" db="EMBL/GenBank/DDBJ databases">
        <authorList>
            <person name="Whiteford S."/>
        </authorList>
    </citation>
    <scope>NUCLEOTIDE SEQUENCE</scope>
</reference>
<evidence type="ECO:0000313" key="2">
    <source>
        <dbReference type="EMBL" id="CAG9135906.1"/>
    </source>
</evidence>
<keyword evidence="3" id="KW-1185">Reference proteome</keyword>
<accession>A0A8S4G5U6</accession>
<name>A0A8S4G5U6_PLUXY</name>
<organism evidence="2 3">
    <name type="scientific">Plutella xylostella</name>
    <name type="common">Diamondback moth</name>
    <name type="synonym">Plutella maculipennis</name>
    <dbReference type="NCBI Taxonomy" id="51655"/>
    <lineage>
        <taxon>Eukaryota</taxon>
        <taxon>Metazoa</taxon>
        <taxon>Ecdysozoa</taxon>
        <taxon>Arthropoda</taxon>
        <taxon>Hexapoda</taxon>
        <taxon>Insecta</taxon>
        <taxon>Pterygota</taxon>
        <taxon>Neoptera</taxon>
        <taxon>Endopterygota</taxon>
        <taxon>Lepidoptera</taxon>
        <taxon>Glossata</taxon>
        <taxon>Ditrysia</taxon>
        <taxon>Yponomeutoidea</taxon>
        <taxon>Plutellidae</taxon>
        <taxon>Plutella</taxon>
    </lineage>
</organism>